<name>A0AAN4ZIV2_9BILA</name>
<evidence type="ECO:0000313" key="1">
    <source>
        <dbReference type="EMBL" id="GMR38877.1"/>
    </source>
</evidence>
<gene>
    <name evidence="1" type="ORF">PMAYCL1PPCAC_09072</name>
</gene>
<dbReference type="AlphaFoldDB" id="A0AAN4ZIV2"/>
<comment type="caution">
    <text evidence="1">The sequence shown here is derived from an EMBL/GenBank/DDBJ whole genome shotgun (WGS) entry which is preliminary data.</text>
</comment>
<proteinExistence type="predicted"/>
<dbReference type="Proteomes" id="UP001328107">
    <property type="component" value="Unassembled WGS sequence"/>
</dbReference>
<protein>
    <submittedName>
        <fullName evidence="1">Uncharacterized protein</fullName>
    </submittedName>
</protein>
<feature type="non-terminal residue" evidence="1">
    <location>
        <position position="1"/>
    </location>
</feature>
<sequence>TIACNNNNNIRQLRLNTKVSNGFVNRAAALFAQKTLIPPRTYPEIWTVVTHSVMSAFITSRCASISRSSAQIARLSHHFRTAKSYLKTSQ</sequence>
<evidence type="ECO:0000313" key="2">
    <source>
        <dbReference type="Proteomes" id="UP001328107"/>
    </source>
</evidence>
<reference evidence="2" key="1">
    <citation type="submission" date="2022-10" db="EMBL/GenBank/DDBJ databases">
        <title>Genome assembly of Pristionchus species.</title>
        <authorList>
            <person name="Yoshida K."/>
            <person name="Sommer R.J."/>
        </authorList>
    </citation>
    <scope>NUCLEOTIDE SEQUENCE [LARGE SCALE GENOMIC DNA]</scope>
    <source>
        <strain evidence="2">RS5460</strain>
    </source>
</reference>
<keyword evidence="2" id="KW-1185">Reference proteome</keyword>
<dbReference type="EMBL" id="BTRK01000002">
    <property type="protein sequence ID" value="GMR38877.1"/>
    <property type="molecule type" value="Genomic_DNA"/>
</dbReference>
<organism evidence="1 2">
    <name type="scientific">Pristionchus mayeri</name>
    <dbReference type="NCBI Taxonomy" id="1317129"/>
    <lineage>
        <taxon>Eukaryota</taxon>
        <taxon>Metazoa</taxon>
        <taxon>Ecdysozoa</taxon>
        <taxon>Nematoda</taxon>
        <taxon>Chromadorea</taxon>
        <taxon>Rhabditida</taxon>
        <taxon>Rhabditina</taxon>
        <taxon>Diplogasteromorpha</taxon>
        <taxon>Diplogasteroidea</taxon>
        <taxon>Neodiplogasteridae</taxon>
        <taxon>Pristionchus</taxon>
    </lineage>
</organism>
<accession>A0AAN4ZIV2</accession>